<dbReference type="PROSITE" id="PS51257">
    <property type="entry name" value="PROKAR_LIPOPROTEIN"/>
    <property type="match status" value="1"/>
</dbReference>
<name>A0A369KE36_9BACT</name>
<dbReference type="EMBL" id="QQBG01000008">
    <property type="protein sequence ID" value="RDB31720.1"/>
    <property type="molecule type" value="Genomic_DNA"/>
</dbReference>
<keyword evidence="2" id="KW-1185">Reference proteome</keyword>
<sequence length="360" mass="39961">MLGRISHFCVLILVYAPVTGACLQSAITSNKAGSEVNLGKKKGFSLIKFLFSPLIRLLVGFANSGMVLQEKGVLKLPPGFTEKTFHHMAKQTGLWRQVSSSITEEASFTDICTAFLQKGCFSAWCRVLEATLNLRVLINPVDRFQRSSWSPSGSYLILHEAAPRQVAMETVIYVNGIQNTLADALYQGWFLSRFCGVNVLVSYNSSCRVALKNLARGFLNAKGFLPAETNPAVRNLKEAMRLVLILNRSEPSMLFAHSDGTSVSKVVFRNSAWKTARHFHYFACGPASVLEPRGFLSSFQVVSSRDPITLVMGGRANKRSILSFVPATTTAPFLDHPFLSPTYFRHIEKFVENFRGLSYE</sequence>
<proteinExistence type="predicted"/>
<reference evidence="1 2" key="1">
    <citation type="submission" date="2018-07" db="EMBL/GenBank/DDBJ databases">
        <title>Comparative genomics of the Candidatus Parilichlamydiaceae reveals evidence of convergent evolution and genome reduction in the phylum Chlamydiae.</title>
        <authorList>
            <person name="Taylor-Brown A."/>
            <person name="Polkinghorne A."/>
        </authorList>
    </citation>
    <scope>NUCLEOTIDE SEQUENCE [LARGE SCALE GENOMIC DNA]</scope>
    <source>
        <strain evidence="1 2">Hat2</strain>
    </source>
</reference>
<evidence type="ECO:0000313" key="2">
    <source>
        <dbReference type="Proteomes" id="UP000253816"/>
    </source>
</evidence>
<protein>
    <submittedName>
        <fullName evidence="1">Uncharacterized protein</fullName>
    </submittedName>
</protein>
<dbReference type="Proteomes" id="UP000253816">
    <property type="component" value="Unassembled WGS sequence"/>
</dbReference>
<dbReference type="AlphaFoldDB" id="A0A369KE36"/>
<gene>
    <name evidence="1" type="ORF">HAT2_00100</name>
</gene>
<accession>A0A369KE36</accession>
<organism evidence="1 2">
    <name type="scientific">Candidatus Similichlamydia laticola</name>
    <dbReference type="NCBI Taxonomy" id="2170265"/>
    <lineage>
        <taxon>Bacteria</taxon>
        <taxon>Pseudomonadati</taxon>
        <taxon>Chlamydiota</taxon>
        <taxon>Chlamydiia</taxon>
        <taxon>Parachlamydiales</taxon>
        <taxon>Candidatus Parilichlamydiaceae</taxon>
        <taxon>Candidatus Similichlamydia</taxon>
    </lineage>
</organism>
<comment type="caution">
    <text evidence="1">The sequence shown here is derived from an EMBL/GenBank/DDBJ whole genome shotgun (WGS) entry which is preliminary data.</text>
</comment>
<evidence type="ECO:0000313" key="1">
    <source>
        <dbReference type="EMBL" id="RDB31720.1"/>
    </source>
</evidence>
<dbReference type="RefSeq" id="WP_114544083.1">
    <property type="nucleotide sequence ID" value="NZ_QQBG01000008.1"/>
</dbReference>
<dbReference type="OrthoDB" id="1274715at2"/>